<dbReference type="AlphaFoldDB" id="A0AAW5SZ17"/>
<sequence length="448" mass="45202">MPATLRSPLATGVALIGAGAIALTPLSAPPAELPAPAIQSTAVQLTAAIDPLEAWVKLFTNTGVSATTLAEQILADPAPILTQILHNGAVHAQTVGTIVQGMGNGVVQWVNDLPMYVDMVKAALDEGRYDQAITSMVYPLFGLAIGIAMPLMSLSSITVGITGNLYNVAQTIANPMTLFGTVLGSLQIMSSTASQLGVGVQSFADAVKAGDAVAAVNALIATPALVLNGLINGTEFTPGILTPESPTMSPLPGPIAGVMVQVRRAIAQALGAPAPTATTALRAAPDSVTPDSPATLPSVTADTVAVSLTKEPEEKATVEAPTSEAPAEKVAAEKATETEPVSTETNENTTVSDDAGATVTEKTDAAAEATSASSTRVTAKVPSTRLAEKVRGDIKKSADSVGKNANSTVSKIRDGVKKSITKPAKPDKKADSSAGNGSSDSGPGKGSE</sequence>
<proteinExistence type="predicted"/>
<gene>
    <name evidence="2" type="ORF">H5P34_04190</name>
</gene>
<comment type="caution">
    <text evidence="2">The sequence shown here is derived from an EMBL/GenBank/DDBJ whole genome shotgun (WGS) entry which is preliminary data.</text>
</comment>
<accession>A0AAW5SZ17</accession>
<dbReference type="EMBL" id="JACKVC010000009">
    <property type="protein sequence ID" value="MCV7387244.1"/>
    <property type="molecule type" value="Genomic_DNA"/>
</dbReference>
<organism evidence="2 3">
    <name type="scientific">Mycolicibacterium porcinum</name>
    <dbReference type="NCBI Taxonomy" id="39693"/>
    <lineage>
        <taxon>Bacteria</taxon>
        <taxon>Bacillati</taxon>
        <taxon>Actinomycetota</taxon>
        <taxon>Actinomycetes</taxon>
        <taxon>Mycobacteriales</taxon>
        <taxon>Mycobacteriaceae</taxon>
        <taxon>Mycolicibacterium</taxon>
    </lineage>
</organism>
<feature type="compositionally biased region" description="Basic and acidic residues" evidence="1">
    <location>
        <begin position="326"/>
        <end position="337"/>
    </location>
</feature>
<dbReference type="RefSeq" id="WP_160117197.1">
    <property type="nucleotide sequence ID" value="NZ_JACKVC010000009.1"/>
</dbReference>
<feature type="compositionally biased region" description="Basic and acidic residues" evidence="1">
    <location>
        <begin position="386"/>
        <end position="398"/>
    </location>
</feature>
<dbReference type="Proteomes" id="UP001141659">
    <property type="component" value="Unassembled WGS sequence"/>
</dbReference>
<protein>
    <recommendedName>
        <fullName evidence="4">PE-PGRS family protein</fullName>
    </recommendedName>
</protein>
<feature type="region of interest" description="Disordered" evidence="1">
    <location>
        <begin position="309"/>
        <end position="448"/>
    </location>
</feature>
<evidence type="ECO:0000256" key="1">
    <source>
        <dbReference type="SAM" id="MobiDB-lite"/>
    </source>
</evidence>
<name>A0AAW5SZ17_9MYCO</name>
<evidence type="ECO:0008006" key="4">
    <source>
        <dbReference type="Google" id="ProtNLM"/>
    </source>
</evidence>
<feature type="compositionally biased region" description="Low complexity" evidence="1">
    <location>
        <begin position="432"/>
        <end position="442"/>
    </location>
</feature>
<evidence type="ECO:0000313" key="3">
    <source>
        <dbReference type="Proteomes" id="UP001141659"/>
    </source>
</evidence>
<feature type="compositionally biased region" description="Low complexity" evidence="1">
    <location>
        <begin position="366"/>
        <end position="381"/>
    </location>
</feature>
<reference evidence="2" key="1">
    <citation type="submission" date="2020-07" db="EMBL/GenBank/DDBJ databases">
        <authorList>
            <person name="Pettersson B.M.F."/>
            <person name="Behra P.R.K."/>
            <person name="Ramesh M."/>
            <person name="Das S."/>
            <person name="Dasgupta S."/>
            <person name="Kirsebom L.A."/>
        </authorList>
    </citation>
    <scope>NUCLEOTIDE SEQUENCE</scope>
    <source>
        <strain evidence="2">DSM 44242</strain>
    </source>
</reference>
<feature type="compositionally biased region" description="Polar residues" evidence="1">
    <location>
        <begin position="342"/>
        <end position="352"/>
    </location>
</feature>
<reference evidence="2" key="2">
    <citation type="journal article" date="2022" name="BMC Genomics">
        <title>Comparative genome analysis of mycobacteria focusing on tRNA and non-coding RNA.</title>
        <authorList>
            <person name="Behra P.R.K."/>
            <person name="Pettersson B.M.F."/>
            <person name="Ramesh M."/>
            <person name="Das S."/>
            <person name="Dasgupta S."/>
            <person name="Kirsebom L.A."/>
        </authorList>
    </citation>
    <scope>NUCLEOTIDE SEQUENCE</scope>
    <source>
        <strain evidence="2">DSM 44242</strain>
    </source>
</reference>
<evidence type="ECO:0000313" key="2">
    <source>
        <dbReference type="EMBL" id="MCV7387244.1"/>
    </source>
</evidence>